<protein>
    <submittedName>
        <fullName evidence="2">Uncharacterized protein</fullName>
    </submittedName>
</protein>
<comment type="caution">
    <text evidence="2">The sequence shown here is derived from an EMBL/GenBank/DDBJ whole genome shotgun (WGS) entry which is preliminary data.</text>
</comment>
<accession>A0ABQ8EZJ6</accession>
<name>A0ABQ8EZJ6_9FUNG</name>
<keyword evidence="3" id="KW-1185">Reference proteome</keyword>
<sequence length="289" mass="31865">MQLFYLLSFVGVVSHAAALPQPAEISEKHSNNVDTNLAFGLGARSYQPVLNTREDSATLVSLKRRDGSDGNSGGSGPLSPPLFTYEDIQKIIASFFKDSDFSSANISSTIDKVKDGIVSFYKDGEKAGKEIGDPAGPMLARSIERAIYVYVALVGWMQKEENNILLVTYTVLGAAKFREIFRTFMTTLRELAKIADKKEREVTGAVSNILTKTGTVIENVNTIHTSFKDIFAGRIKLFTLLESPLKDFESTKVLYGYISNVVTSIDKFLTDQQKIHDDIIKALEPPPPK</sequence>
<evidence type="ECO:0000313" key="3">
    <source>
        <dbReference type="Proteomes" id="UP001648503"/>
    </source>
</evidence>
<proteinExistence type="predicted"/>
<feature type="signal peptide" evidence="1">
    <location>
        <begin position="1"/>
        <end position="18"/>
    </location>
</feature>
<evidence type="ECO:0000256" key="1">
    <source>
        <dbReference type="SAM" id="SignalP"/>
    </source>
</evidence>
<organism evidence="2 3">
    <name type="scientific">Batrachochytrium salamandrivorans</name>
    <dbReference type="NCBI Taxonomy" id="1357716"/>
    <lineage>
        <taxon>Eukaryota</taxon>
        <taxon>Fungi</taxon>
        <taxon>Fungi incertae sedis</taxon>
        <taxon>Chytridiomycota</taxon>
        <taxon>Chytridiomycota incertae sedis</taxon>
        <taxon>Chytridiomycetes</taxon>
        <taxon>Rhizophydiales</taxon>
        <taxon>Rhizophydiales incertae sedis</taxon>
        <taxon>Batrachochytrium</taxon>
    </lineage>
</organism>
<keyword evidence="1" id="KW-0732">Signal</keyword>
<gene>
    <name evidence="2" type="ORF">BASA50_010080</name>
</gene>
<feature type="chain" id="PRO_5045749674" evidence="1">
    <location>
        <begin position="19"/>
        <end position="289"/>
    </location>
</feature>
<dbReference type="Proteomes" id="UP001648503">
    <property type="component" value="Unassembled WGS sequence"/>
</dbReference>
<dbReference type="EMBL" id="JAFCIX010000465">
    <property type="protein sequence ID" value="KAH6589385.1"/>
    <property type="molecule type" value="Genomic_DNA"/>
</dbReference>
<reference evidence="2 3" key="1">
    <citation type="submission" date="2021-02" db="EMBL/GenBank/DDBJ databases">
        <title>Variation within the Batrachochytrium salamandrivorans European outbreak.</title>
        <authorList>
            <person name="Kelly M."/>
            <person name="Pasmans F."/>
            <person name="Shea T.P."/>
            <person name="Munoz J.F."/>
            <person name="Carranza S."/>
            <person name="Cuomo C.A."/>
            <person name="Martel A."/>
        </authorList>
    </citation>
    <scope>NUCLEOTIDE SEQUENCE [LARGE SCALE GENOMIC DNA]</scope>
    <source>
        <strain evidence="2 3">AMFP18/2</strain>
    </source>
</reference>
<evidence type="ECO:0000313" key="2">
    <source>
        <dbReference type="EMBL" id="KAH6589385.1"/>
    </source>
</evidence>